<evidence type="ECO:0000256" key="1">
    <source>
        <dbReference type="SAM" id="MobiDB-lite"/>
    </source>
</evidence>
<feature type="compositionally biased region" description="Polar residues" evidence="1">
    <location>
        <begin position="67"/>
        <end position="76"/>
    </location>
</feature>
<reference evidence="2" key="1">
    <citation type="submission" date="2020-05" db="UniProtKB">
        <authorList>
            <consortium name="EnsemblMetazoa"/>
        </authorList>
    </citation>
    <scope>IDENTIFICATION</scope>
    <source>
        <strain evidence="2">TTRI</strain>
    </source>
</reference>
<evidence type="ECO:0000313" key="3">
    <source>
        <dbReference type="Proteomes" id="UP000078200"/>
    </source>
</evidence>
<evidence type="ECO:0000313" key="2">
    <source>
        <dbReference type="EnsemblMetazoa" id="GAUT011276-PA"/>
    </source>
</evidence>
<dbReference type="AlphaFoldDB" id="A0A1A9UPK1"/>
<accession>A0A1A9UPK1</accession>
<dbReference type="EnsemblMetazoa" id="GAUT011276-RA">
    <property type="protein sequence ID" value="GAUT011276-PA"/>
    <property type="gene ID" value="GAUT011276"/>
</dbReference>
<protein>
    <submittedName>
        <fullName evidence="2">Uncharacterized protein</fullName>
    </submittedName>
</protein>
<feature type="region of interest" description="Disordered" evidence="1">
    <location>
        <begin position="57"/>
        <end position="76"/>
    </location>
</feature>
<dbReference type="VEuPathDB" id="VectorBase:GAUT011276"/>
<sequence>MRHTKCSMRLRMHMCVRREKREGGVGDNGEWTAVSDFFSAYSLHIHMDCKNDDFGLPPKAGPKAKDQTNGSSGKSNVDLLTNDVTNFTIMTVTGTLSKMADAKADIHNIIKIDIAKRLRLSTHNIMDSVSSPIQLKRPNRSTHSIITNIAAKNNKVVHSILCIS</sequence>
<organism evidence="2 3">
    <name type="scientific">Glossina austeni</name>
    <name type="common">Savannah tsetse fly</name>
    <dbReference type="NCBI Taxonomy" id="7395"/>
    <lineage>
        <taxon>Eukaryota</taxon>
        <taxon>Metazoa</taxon>
        <taxon>Ecdysozoa</taxon>
        <taxon>Arthropoda</taxon>
        <taxon>Hexapoda</taxon>
        <taxon>Insecta</taxon>
        <taxon>Pterygota</taxon>
        <taxon>Neoptera</taxon>
        <taxon>Endopterygota</taxon>
        <taxon>Diptera</taxon>
        <taxon>Brachycera</taxon>
        <taxon>Muscomorpha</taxon>
        <taxon>Hippoboscoidea</taxon>
        <taxon>Glossinidae</taxon>
        <taxon>Glossina</taxon>
    </lineage>
</organism>
<keyword evidence="3" id="KW-1185">Reference proteome</keyword>
<dbReference type="Proteomes" id="UP000078200">
    <property type="component" value="Unassembled WGS sequence"/>
</dbReference>
<proteinExistence type="predicted"/>
<name>A0A1A9UPK1_GLOAU</name>